<protein>
    <submittedName>
        <fullName evidence="2">Uncharacterized protein</fullName>
    </submittedName>
</protein>
<keyword evidence="3" id="KW-1185">Reference proteome</keyword>
<feature type="compositionally biased region" description="Polar residues" evidence="1">
    <location>
        <begin position="1"/>
        <end position="12"/>
    </location>
</feature>
<reference evidence="2 3" key="1">
    <citation type="journal article" date="2009" name="Nat. Genet.">
        <title>The genome of the cucumber, Cucumis sativus L.</title>
        <authorList>
            <person name="Huang S."/>
            <person name="Li R."/>
            <person name="Zhang Z."/>
            <person name="Li L."/>
            <person name="Gu X."/>
            <person name="Fan W."/>
            <person name="Lucas W.J."/>
            <person name="Wang X."/>
            <person name="Xie B."/>
            <person name="Ni P."/>
            <person name="Ren Y."/>
            <person name="Zhu H."/>
            <person name="Li J."/>
            <person name="Lin K."/>
            <person name="Jin W."/>
            <person name="Fei Z."/>
            <person name="Li G."/>
            <person name="Staub J."/>
            <person name="Kilian A."/>
            <person name="van der Vossen E.A."/>
            <person name="Wu Y."/>
            <person name="Guo J."/>
            <person name="He J."/>
            <person name="Jia Z."/>
            <person name="Ren Y."/>
            <person name="Tian G."/>
            <person name="Lu Y."/>
            <person name="Ruan J."/>
            <person name="Qian W."/>
            <person name="Wang M."/>
            <person name="Huang Q."/>
            <person name="Li B."/>
            <person name="Xuan Z."/>
            <person name="Cao J."/>
            <person name="Asan"/>
            <person name="Wu Z."/>
            <person name="Zhang J."/>
            <person name="Cai Q."/>
            <person name="Bai Y."/>
            <person name="Zhao B."/>
            <person name="Han Y."/>
            <person name="Li Y."/>
            <person name="Li X."/>
            <person name="Wang S."/>
            <person name="Shi Q."/>
            <person name="Liu S."/>
            <person name="Cho W.K."/>
            <person name="Kim J.Y."/>
            <person name="Xu Y."/>
            <person name="Heller-Uszynska K."/>
            <person name="Miao H."/>
            <person name="Cheng Z."/>
            <person name="Zhang S."/>
            <person name="Wu J."/>
            <person name="Yang Y."/>
            <person name="Kang H."/>
            <person name="Li M."/>
            <person name="Liang H."/>
            <person name="Ren X."/>
            <person name="Shi Z."/>
            <person name="Wen M."/>
            <person name="Jian M."/>
            <person name="Yang H."/>
            <person name="Zhang G."/>
            <person name="Yang Z."/>
            <person name="Chen R."/>
            <person name="Liu S."/>
            <person name="Li J."/>
            <person name="Ma L."/>
            <person name="Liu H."/>
            <person name="Zhou Y."/>
            <person name="Zhao J."/>
            <person name="Fang X."/>
            <person name="Li G."/>
            <person name="Fang L."/>
            <person name="Li Y."/>
            <person name="Liu D."/>
            <person name="Zheng H."/>
            <person name="Zhang Y."/>
            <person name="Qin N."/>
            <person name="Li Z."/>
            <person name="Yang G."/>
            <person name="Yang S."/>
            <person name="Bolund L."/>
            <person name="Kristiansen K."/>
            <person name="Zheng H."/>
            <person name="Li S."/>
            <person name="Zhang X."/>
            <person name="Yang H."/>
            <person name="Wang J."/>
            <person name="Sun R."/>
            <person name="Zhang B."/>
            <person name="Jiang S."/>
            <person name="Wang J."/>
            <person name="Du Y."/>
            <person name="Li S."/>
        </authorList>
    </citation>
    <scope>NUCLEOTIDE SEQUENCE [LARGE SCALE GENOMIC DNA]</scope>
    <source>
        <strain evidence="3">cv. 9930</strain>
    </source>
</reference>
<sequence length="123" mass="13787">MPATTPNVSRGNQPKAMETNPTASVVVGDNTPATLSKKRNRSIFDVSADFFDFCKLLRSPHSYTSQPSGNIRDIPSVENTIDSEQNSRDFKESFVAHRWIYNICKAELKSLLDQGSHFKSDIH</sequence>
<reference evidence="2 3" key="2">
    <citation type="journal article" date="2009" name="PLoS ONE">
        <title>An integrated genetic and cytogenetic map of the cucumber genome.</title>
        <authorList>
            <person name="Ren Y."/>
            <person name="Zhang Z."/>
            <person name="Liu J."/>
            <person name="Staub J.E."/>
            <person name="Han Y."/>
            <person name="Cheng Z."/>
            <person name="Li X."/>
            <person name="Lu J."/>
            <person name="Miao H."/>
            <person name="Kang H."/>
            <person name="Xie B."/>
            <person name="Gu X."/>
            <person name="Wang X."/>
            <person name="Du Y."/>
            <person name="Jin W."/>
            <person name="Huang S."/>
        </authorList>
    </citation>
    <scope>NUCLEOTIDE SEQUENCE [LARGE SCALE GENOMIC DNA]</scope>
    <source>
        <strain evidence="3">cv. 9930</strain>
    </source>
</reference>
<dbReference type="Gramene" id="KGN54969">
    <property type="protein sequence ID" value="KGN54969"/>
    <property type="gene ID" value="Csa_4G617360"/>
</dbReference>
<proteinExistence type="predicted"/>
<feature type="region of interest" description="Disordered" evidence="1">
    <location>
        <begin position="1"/>
        <end position="29"/>
    </location>
</feature>
<gene>
    <name evidence="2" type="ORF">Csa_4G617360</name>
</gene>
<dbReference type="EMBL" id="CM002925">
    <property type="protein sequence ID" value="KGN54969.1"/>
    <property type="molecule type" value="Genomic_DNA"/>
</dbReference>
<dbReference type="AlphaFoldDB" id="A0A0A0L1Q2"/>
<dbReference type="Proteomes" id="UP000029981">
    <property type="component" value="Chromosome 4"/>
</dbReference>
<evidence type="ECO:0000256" key="1">
    <source>
        <dbReference type="SAM" id="MobiDB-lite"/>
    </source>
</evidence>
<accession>A0A0A0L1Q2</accession>
<reference evidence="2 3" key="4">
    <citation type="journal article" date="2011" name="BMC Genomics">
        <title>RNA-Seq improves annotation of protein-coding genes in the cucumber genome.</title>
        <authorList>
            <person name="Li Z."/>
            <person name="Zhang Z."/>
            <person name="Yan P."/>
            <person name="Huang S."/>
            <person name="Fei Z."/>
            <person name="Lin K."/>
        </authorList>
    </citation>
    <scope>NUCLEOTIDE SEQUENCE [LARGE SCALE GENOMIC DNA]</scope>
    <source>
        <strain evidence="3">cv. 9930</strain>
    </source>
</reference>
<evidence type="ECO:0000313" key="3">
    <source>
        <dbReference type="Proteomes" id="UP000029981"/>
    </source>
</evidence>
<reference evidence="2 3" key="3">
    <citation type="journal article" date="2010" name="BMC Genomics">
        <title>Transcriptome sequencing and comparative analysis of cucumber flowers with different sex types.</title>
        <authorList>
            <person name="Guo S."/>
            <person name="Zheng Y."/>
            <person name="Joung J.G."/>
            <person name="Liu S."/>
            <person name="Zhang Z."/>
            <person name="Crasta O.R."/>
            <person name="Sobral B.W."/>
            <person name="Xu Y."/>
            <person name="Huang S."/>
            <person name="Fei Z."/>
        </authorList>
    </citation>
    <scope>NUCLEOTIDE SEQUENCE [LARGE SCALE GENOMIC DNA]</scope>
    <source>
        <strain evidence="3">cv. 9930</strain>
    </source>
</reference>
<name>A0A0A0L1Q2_CUCSA</name>
<evidence type="ECO:0000313" key="2">
    <source>
        <dbReference type="EMBL" id="KGN54969.1"/>
    </source>
</evidence>
<dbReference type="OMA" id="WIYNICK"/>
<organism evidence="2 3">
    <name type="scientific">Cucumis sativus</name>
    <name type="common">Cucumber</name>
    <dbReference type="NCBI Taxonomy" id="3659"/>
    <lineage>
        <taxon>Eukaryota</taxon>
        <taxon>Viridiplantae</taxon>
        <taxon>Streptophyta</taxon>
        <taxon>Embryophyta</taxon>
        <taxon>Tracheophyta</taxon>
        <taxon>Spermatophyta</taxon>
        <taxon>Magnoliopsida</taxon>
        <taxon>eudicotyledons</taxon>
        <taxon>Gunneridae</taxon>
        <taxon>Pentapetalae</taxon>
        <taxon>rosids</taxon>
        <taxon>fabids</taxon>
        <taxon>Cucurbitales</taxon>
        <taxon>Cucurbitaceae</taxon>
        <taxon>Benincaseae</taxon>
        <taxon>Cucumis</taxon>
    </lineage>
</organism>
<dbReference type="STRING" id="3659.A0A0A0L1Q2"/>